<dbReference type="SUPFAM" id="SSF55811">
    <property type="entry name" value="Nudix"/>
    <property type="match status" value="1"/>
</dbReference>
<organism evidence="3 4">
    <name type="scientific">Candidatus Blackburnbacteria bacterium RIFCSPLOWO2_01_FULL_40_20</name>
    <dbReference type="NCBI Taxonomy" id="1797519"/>
    <lineage>
        <taxon>Bacteria</taxon>
        <taxon>Candidatus Blackburniibacteriota</taxon>
    </lineage>
</organism>
<name>A0A1G1VFU5_9BACT</name>
<evidence type="ECO:0000256" key="1">
    <source>
        <dbReference type="ARBA" id="ARBA00022801"/>
    </source>
</evidence>
<reference evidence="3 4" key="1">
    <citation type="journal article" date="2016" name="Nat. Commun.">
        <title>Thousands of microbial genomes shed light on interconnected biogeochemical processes in an aquifer system.</title>
        <authorList>
            <person name="Anantharaman K."/>
            <person name="Brown C.T."/>
            <person name="Hug L.A."/>
            <person name="Sharon I."/>
            <person name="Castelle C.J."/>
            <person name="Probst A.J."/>
            <person name="Thomas B.C."/>
            <person name="Singh A."/>
            <person name="Wilkins M.J."/>
            <person name="Karaoz U."/>
            <person name="Brodie E.L."/>
            <person name="Williams K.H."/>
            <person name="Hubbard S.S."/>
            <person name="Banfield J.F."/>
        </authorList>
    </citation>
    <scope>NUCLEOTIDE SEQUENCE [LARGE SCALE GENOMIC DNA]</scope>
</reference>
<dbReference type="GO" id="GO:0004081">
    <property type="term" value="F:bis(5'-nucleosyl)-tetraphosphatase (asymmetrical) activity"/>
    <property type="evidence" value="ECO:0007669"/>
    <property type="project" value="TreeGrafter"/>
</dbReference>
<dbReference type="InterPro" id="IPR000086">
    <property type="entry name" value="NUDIX_hydrolase_dom"/>
</dbReference>
<accession>A0A1G1VFU5</accession>
<dbReference type="Pfam" id="PF00293">
    <property type="entry name" value="NUDIX"/>
    <property type="match status" value="1"/>
</dbReference>
<protein>
    <recommendedName>
        <fullName evidence="2">Nudix hydrolase domain-containing protein</fullName>
    </recommendedName>
</protein>
<evidence type="ECO:0000313" key="3">
    <source>
        <dbReference type="EMBL" id="OGY14305.1"/>
    </source>
</evidence>
<dbReference type="InterPro" id="IPR015797">
    <property type="entry name" value="NUDIX_hydrolase-like_dom_sf"/>
</dbReference>
<dbReference type="InterPro" id="IPR051325">
    <property type="entry name" value="Nudix_hydrolase_domain"/>
</dbReference>
<dbReference type="PANTHER" id="PTHR21340:SF0">
    <property type="entry name" value="BIS(5'-NUCLEOSYL)-TETRAPHOSPHATASE [ASYMMETRICAL]"/>
    <property type="match status" value="1"/>
</dbReference>
<dbReference type="GO" id="GO:0006754">
    <property type="term" value="P:ATP biosynthetic process"/>
    <property type="evidence" value="ECO:0007669"/>
    <property type="project" value="TreeGrafter"/>
</dbReference>
<comment type="caution">
    <text evidence="3">The sequence shown here is derived from an EMBL/GenBank/DDBJ whole genome shotgun (WGS) entry which is preliminary data.</text>
</comment>
<gene>
    <name evidence="3" type="ORF">A3A77_02440</name>
</gene>
<dbReference type="EMBL" id="MHCC01000001">
    <property type="protein sequence ID" value="OGY14305.1"/>
    <property type="molecule type" value="Genomic_DNA"/>
</dbReference>
<proteinExistence type="predicted"/>
<dbReference type="GO" id="GO:0006167">
    <property type="term" value="P:AMP biosynthetic process"/>
    <property type="evidence" value="ECO:0007669"/>
    <property type="project" value="TreeGrafter"/>
</dbReference>
<evidence type="ECO:0000259" key="2">
    <source>
        <dbReference type="Pfam" id="PF00293"/>
    </source>
</evidence>
<dbReference type="AlphaFoldDB" id="A0A1G1VFU5"/>
<feature type="domain" description="Nudix hydrolase" evidence="2">
    <location>
        <begin position="21"/>
        <end position="109"/>
    </location>
</feature>
<sequence length="141" mass="15957">MIDKTKVGTVACRQHKGSTEWLLIKLGNDWELPKGEIRRGESSVRAAIRYLKEEIGVKATVLDEAGNTTVSTGQKGSQQGQKLIYYLMKRSSGKSESQELGSWVTFTSACKRLRLIREQKMLRQASSILKEWAKIKKRKSL</sequence>
<evidence type="ECO:0000313" key="4">
    <source>
        <dbReference type="Proteomes" id="UP000178659"/>
    </source>
</evidence>
<dbReference type="Gene3D" id="3.90.79.10">
    <property type="entry name" value="Nucleoside Triphosphate Pyrophosphohydrolase"/>
    <property type="match status" value="1"/>
</dbReference>
<keyword evidence="1" id="KW-0378">Hydrolase</keyword>
<dbReference type="PANTHER" id="PTHR21340">
    <property type="entry name" value="DIADENOSINE 5,5-P1,P4-TETRAPHOSPHATE PYROPHOSPHOHYDROLASE MUTT"/>
    <property type="match status" value="1"/>
</dbReference>
<dbReference type="Proteomes" id="UP000178659">
    <property type="component" value="Unassembled WGS sequence"/>
</dbReference>